<keyword evidence="2" id="KW-0378">Hydrolase</keyword>
<evidence type="ECO:0000256" key="1">
    <source>
        <dbReference type="ARBA" id="ARBA00007527"/>
    </source>
</evidence>
<reference evidence="6" key="1">
    <citation type="submission" date="2024-02" db="UniProtKB">
        <authorList>
            <consortium name="WormBaseParasite"/>
        </authorList>
    </citation>
    <scope>IDENTIFICATION</scope>
</reference>
<dbReference type="InterPro" id="IPR004947">
    <property type="entry name" value="DNase_II"/>
</dbReference>
<dbReference type="CDD" id="cd09120">
    <property type="entry name" value="PLDc_DNaseII_1"/>
    <property type="match status" value="2"/>
</dbReference>
<dbReference type="AlphaFoldDB" id="A0AAF5DR36"/>
<keyword evidence="4" id="KW-0472">Membrane</keyword>
<name>A0AAF5DR36_STRER</name>
<keyword evidence="5" id="KW-1185">Reference proteome</keyword>
<keyword evidence="4" id="KW-1133">Transmembrane helix</keyword>
<evidence type="ECO:0000256" key="4">
    <source>
        <dbReference type="SAM" id="Phobius"/>
    </source>
</evidence>
<feature type="transmembrane region" description="Helical" evidence="4">
    <location>
        <begin position="392"/>
        <end position="410"/>
    </location>
</feature>
<feature type="transmembrane region" description="Helical" evidence="4">
    <location>
        <begin position="365"/>
        <end position="386"/>
    </location>
</feature>
<dbReference type="PANTHER" id="PTHR10858:SF31">
    <property type="entry name" value="DEOXYRIBONUCLEASE-2"/>
    <property type="match status" value="1"/>
</dbReference>
<feature type="region of interest" description="Disordered" evidence="3">
    <location>
        <begin position="540"/>
        <end position="561"/>
    </location>
</feature>
<evidence type="ECO:0000313" key="6">
    <source>
        <dbReference type="WBParaSite" id="TCONS_00017192.p1"/>
    </source>
</evidence>
<comment type="similarity">
    <text evidence="1">Belongs to the DNase II family.</text>
</comment>
<sequence>MIAIKFISGLFLILTITTTTIYSYLGCKDQNGNPVDFWAVYKMPKITNDNSIPGINLGLAYYYLDAKSQSFSLSKNTIDSQNQAFAYTLNQLYQSTNPSSLGHIMWNDELPVSASSRDISNRIPFNLNFDYEFGHTKGTLFFDETSGVYLIHSIPKFPETSSYSYPTSGHDYGQSALCITVNYNQINIIGKQLYYNHPQIYNTNLPTSMVSDNNYLAKVIAGKYQIGSNTSSVTTIRSLNGVAFTSFAKTKEFNEDIYDKLVAPTLRAGLAVETWRRGDLIPLDCSTNYKVSDVQTLSVVSSPIFKYTKDHSKVAISEDISNPYICIGDINRMTSQYVRGGGTTCIKNQYIWNQYSKIPKTTKSLLFFINQQIFYLFYINIIYLNFNLNFHILFYILIVISKVGIKVCIFQKKKIMQIYNSFQLNNQNLNEKLIVGSILAITTVIDGIITCRDQNNQQVDYWIAYKLPILKKDKNIPGMSEGFAYYYLDARNQSFSISQKPLNSHEQAFGYTLDQLYYAPNRLSLGYLMWNDEVPKSVHQAEESNDLNDDTGKKKKTHNGKKYAHAKGAIITDKTSGAYLIHSIPRFPEPSNYTFPTSGRIYGQSAICITFKYTQLDEIGKQLFFNRPQIYNSNLPTAMAVKNPFIAQVIAGQHQKGPITTSVITLKSFNNVNFISFAKTSKYGEDLYSKLVAPQLKTGLIVETWRRGSQVPLDCKAFYQVSDVLEFSVADGPQFKFSNDHSKIAFSDNSKVPYVCIGDINRMTTQFSRGGGTVCIKNINIWNQYSKIPRITDRCKITSKNKFKKNN</sequence>
<evidence type="ECO:0000256" key="2">
    <source>
        <dbReference type="ARBA" id="ARBA00022801"/>
    </source>
</evidence>
<evidence type="ECO:0000256" key="3">
    <source>
        <dbReference type="SAM" id="MobiDB-lite"/>
    </source>
</evidence>
<feature type="transmembrane region" description="Helical" evidence="4">
    <location>
        <begin position="6"/>
        <end position="25"/>
    </location>
</feature>
<keyword evidence="4" id="KW-0812">Transmembrane</keyword>
<dbReference type="PANTHER" id="PTHR10858">
    <property type="entry name" value="DEOXYRIBONUCLEASE II"/>
    <property type="match status" value="1"/>
</dbReference>
<organism evidence="5 6">
    <name type="scientific">Strongyloides stercoralis</name>
    <name type="common">Threadworm</name>
    <dbReference type="NCBI Taxonomy" id="6248"/>
    <lineage>
        <taxon>Eukaryota</taxon>
        <taxon>Metazoa</taxon>
        <taxon>Ecdysozoa</taxon>
        <taxon>Nematoda</taxon>
        <taxon>Chromadorea</taxon>
        <taxon>Rhabditida</taxon>
        <taxon>Tylenchina</taxon>
        <taxon>Panagrolaimomorpha</taxon>
        <taxon>Strongyloidoidea</taxon>
        <taxon>Strongyloididae</taxon>
        <taxon>Strongyloides</taxon>
    </lineage>
</organism>
<dbReference type="Pfam" id="PF03265">
    <property type="entry name" value="DNase_II"/>
    <property type="match status" value="2"/>
</dbReference>
<dbReference type="GO" id="GO:0004531">
    <property type="term" value="F:deoxyribonuclease II activity"/>
    <property type="evidence" value="ECO:0007669"/>
    <property type="project" value="InterPro"/>
</dbReference>
<protein>
    <submittedName>
        <fullName evidence="6">Deoxyribonuclease II</fullName>
    </submittedName>
</protein>
<proteinExistence type="inferred from homology"/>
<evidence type="ECO:0000313" key="5">
    <source>
        <dbReference type="Proteomes" id="UP000035681"/>
    </source>
</evidence>
<dbReference type="WBParaSite" id="TCONS_00017192.p1">
    <property type="protein sequence ID" value="TCONS_00017192.p1"/>
    <property type="gene ID" value="XLOC_011389"/>
</dbReference>
<dbReference type="CDD" id="cd09121">
    <property type="entry name" value="PLDc_DNaseII_2"/>
    <property type="match status" value="2"/>
</dbReference>
<dbReference type="GO" id="GO:0006309">
    <property type="term" value="P:apoptotic DNA fragmentation"/>
    <property type="evidence" value="ECO:0007669"/>
    <property type="project" value="TreeGrafter"/>
</dbReference>
<accession>A0AAF5DR36</accession>
<feature type="transmembrane region" description="Helical" evidence="4">
    <location>
        <begin position="431"/>
        <end position="449"/>
    </location>
</feature>
<dbReference type="Proteomes" id="UP000035681">
    <property type="component" value="Unplaced"/>
</dbReference>